<sequence>AVEVSCIFNTNQFNLSVNNQQVLGLFPVSSLYFQHSCSPNCVYIGETNGVMYVRTMTDVAADADLTISYVELYQPREQRRRDLLLARHFWCKCRRCSTLLSQSVDRFMDGIQCTECNSGVMIFEETKEVQDINELMTDISALDQEIQGKFAECESCPAKIEVTKLVDVLKAAITDYGIAHQTLQQGDATKGRYQLERFIKEYEEKHVLNPHNAYLVNTYNTLMRVCSQLGDLDRAIRYNTVVIQRMEGIQGAVPENYPRLGEYHMSLGDMCLKQAKKKASNRTPIGRNTTRKYLKEAKTSLEVAYTTRKVVYGENSSQAAEARRLLDEAKREYEEYSKSLEKKPKKKAAVPTPAQIAAPANTAAQAQKETSASA</sequence>
<name>A0ACC1HZX6_9FUNG</name>
<reference evidence="1" key="1">
    <citation type="submission" date="2022-07" db="EMBL/GenBank/DDBJ databases">
        <title>Phylogenomic reconstructions and comparative analyses of Kickxellomycotina fungi.</title>
        <authorList>
            <person name="Reynolds N.K."/>
            <person name="Stajich J.E."/>
            <person name="Barry K."/>
            <person name="Grigoriev I.V."/>
            <person name="Crous P."/>
            <person name="Smith M.E."/>
        </authorList>
    </citation>
    <scope>NUCLEOTIDE SEQUENCE</scope>
    <source>
        <strain evidence="1">Benny 63K</strain>
    </source>
</reference>
<organism evidence="1 2">
    <name type="scientific">Kickxella alabastrina</name>
    <dbReference type="NCBI Taxonomy" id="61397"/>
    <lineage>
        <taxon>Eukaryota</taxon>
        <taxon>Fungi</taxon>
        <taxon>Fungi incertae sedis</taxon>
        <taxon>Zoopagomycota</taxon>
        <taxon>Kickxellomycotina</taxon>
        <taxon>Kickxellomycetes</taxon>
        <taxon>Kickxellales</taxon>
        <taxon>Kickxellaceae</taxon>
        <taxon>Kickxella</taxon>
    </lineage>
</organism>
<keyword evidence="2" id="KW-1185">Reference proteome</keyword>
<dbReference type="Proteomes" id="UP001150581">
    <property type="component" value="Unassembled WGS sequence"/>
</dbReference>
<accession>A0ACC1HZX6</accession>
<proteinExistence type="predicted"/>
<evidence type="ECO:0000313" key="2">
    <source>
        <dbReference type="Proteomes" id="UP001150581"/>
    </source>
</evidence>
<evidence type="ECO:0000313" key="1">
    <source>
        <dbReference type="EMBL" id="KAJ1884362.1"/>
    </source>
</evidence>
<protein>
    <submittedName>
        <fullName evidence="1">Uncharacterized protein</fullName>
    </submittedName>
</protein>
<dbReference type="EMBL" id="JANBPG010002873">
    <property type="protein sequence ID" value="KAJ1884362.1"/>
    <property type="molecule type" value="Genomic_DNA"/>
</dbReference>
<gene>
    <name evidence="1" type="ORF">LPJ66_010648</name>
</gene>
<feature type="non-terminal residue" evidence="1">
    <location>
        <position position="1"/>
    </location>
</feature>
<comment type="caution">
    <text evidence="1">The sequence shown here is derived from an EMBL/GenBank/DDBJ whole genome shotgun (WGS) entry which is preliminary data.</text>
</comment>